<comment type="subcellular location">
    <subcellularLocation>
        <location evidence="1">Mitochondrion inner membrane</location>
        <topology evidence="1">Multi-pass membrane protein</topology>
    </subcellularLocation>
</comment>
<evidence type="ECO:0000256" key="5">
    <source>
        <dbReference type="ARBA" id="ARBA00022989"/>
    </source>
</evidence>
<comment type="similarity">
    <text evidence="2">Belongs to the Tim17/Tim22/Tim23 family.</text>
</comment>
<comment type="caution">
    <text evidence="9">The sequence shown here is derived from an EMBL/GenBank/DDBJ whole genome shotgun (WGS) entry which is preliminary data.</text>
</comment>
<dbReference type="AlphaFoldDB" id="A0AAV5G1Q2"/>
<keyword evidence="5" id="KW-1133">Transmembrane helix</keyword>
<dbReference type="GO" id="GO:0005744">
    <property type="term" value="C:TIM23 mitochondrial import inner membrane translocase complex"/>
    <property type="evidence" value="ECO:0007669"/>
    <property type="project" value="TreeGrafter"/>
</dbReference>
<name>A0AAV5G1Q2_ELECO</name>
<dbReference type="GO" id="GO:0008320">
    <property type="term" value="F:protein transmembrane transporter activity"/>
    <property type="evidence" value="ECO:0007669"/>
    <property type="project" value="TreeGrafter"/>
</dbReference>
<accession>A0AAV5G1Q2</accession>
<proteinExistence type="inferred from homology"/>
<evidence type="ECO:0000256" key="2">
    <source>
        <dbReference type="ARBA" id="ARBA00008444"/>
    </source>
</evidence>
<feature type="region of interest" description="Disordered" evidence="8">
    <location>
        <begin position="376"/>
        <end position="405"/>
    </location>
</feature>
<evidence type="ECO:0000256" key="7">
    <source>
        <dbReference type="ARBA" id="ARBA00023136"/>
    </source>
</evidence>
<dbReference type="GO" id="GO:0030150">
    <property type="term" value="P:protein import into mitochondrial matrix"/>
    <property type="evidence" value="ECO:0007669"/>
    <property type="project" value="TreeGrafter"/>
</dbReference>
<keyword evidence="3" id="KW-0812">Transmembrane</keyword>
<feature type="compositionally biased region" description="Basic residues" evidence="8">
    <location>
        <begin position="164"/>
        <end position="178"/>
    </location>
</feature>
<evidence type="ECO:0000256" key="3">
    <source>
        <dbReference type="ARBA" id="ARBA00022692"/>
    </source>
</evidence>
<reference evidence="9" key="2">
    <citation type="submission" date="2021-12" db="EMBL/GenBank/DDBJ databases">
        <title>Resequencing data analysis of finger millet.</title>
        <authorList>
            <person name="Hatakeyama M."/>
            <person name="Aluri S."/>
            <person name="Balachadran M.T."/>
            <person name="Sivarajan S.R."/>
            <person name="Poveda L."/>
            <person name="Shimizu-Inatsugi R."/>
            <person name="Schlapbach R."/>
            <person name="Sreeman S.M."/>
            <person name="Shimizu K.K."/>
        </authorList>
    </citation>
    <scope>NUCLEOTIDE SEQUENCE</scope>
</reference>
<gene>
    <name evidence="9" type="primary">gn00237</name>
    <name evidence="9" type="ORF">PR202_gn00237</name>
</gene>
<sequence>MGPLTERRHASLLLLALAGHRREGLLPEHQAASLQKRTMPVPNLLATIDVFCRGTPLSTQPSVSTQPEMDDITEDTPSITVSLMIFLKEGYLLALDSLNYDKLYSNILEVIDRRATAGRGKTLAKKDRPGGSGPNSEDLEYYKIRTPSSPFVNLSSKPAVQPARRSRSHRKGFLRRQRQTQGKMASMGETSREPCPDRILDDVGGAFGMGAVGGSAWHFARGLYNSPNGHRLAGGATAARMNAGRIGGSFAVWGGLFSTFDCGLVYARQKEDPWNSIIAGAAAGGLIAMRQGLRAVGTSALGGAAILALVEGAGILLNRASVYPPPPEDLLQFPGQVDVQPGAPDFPGVPPTSIEEVPVPESGPTAWFSRFLGKKKNDQVSGGDSKSEMLELDMPSTPIPSFDYK</sequence>
<evidence type="ECO:0000313" key="10">
    <source>
        <dbReference type="Proteomes" id="UP001054889"/>
    </source>
</evidence>
<reference evidence="9" key="1">
    <citation type="journal article" date="2018" name="DNA Res.">
        <title>Multiple hybrid de novo genome assembly of finger millet, an orphan allotetraploid crop.</title>
        <authorList>
            <person name="Hatakeyama M."/>
            <person name="Aluri S."/>
            <person name="Balachadran M.T."/>
            <person name="Sivarajan S.R."/>
            <person name="Patrignani A."/>
            <person name="Gruter S."/>
            <person name="Poveda L."/>
            <person name="Shimizu-Inatsugi R."/>
            <person name="Baeten J."/>
            <person name="Francoijs K.J."/>
            <person name="Nataraja K.N."/>
            <person name="Reddy Y.A.N."/>
            <person name="Phadnis S."/>
            <person name="Ravikumar R.L."/>
            <person name="Schlapbach R."/>
            <person name="Sreeman S.M."/>
            <person name="Shimizu K.K."/>
        </authorList>
    </citation>
    <scope>NUCLEOTIDE SEQUENCE</scope>
</reference>
<dbReference type="Proteomes" id="UP001054889">
    <property type="component" value="Unassembled WGS sequence"/>
</dbReference>
<keyword evidence="7" id="KW-0472">Membrane</keyword>
<dbReference type="EMBL" id="BQKI01000199">
    <property type="protein sequence ID" value="GJN40924.1"/>
    <property type="molecule type" value="Genomic_DNA"/>
</dbReference>
<evidence type="ECO:0000256" key="8">
    <source>
        <dbReference type="SAM" id="MobiDB-lite"/>
    </source>
</evidence>
<dbReference type="PANTHER" id="PTHR10485:SF20">
    <property type="entry name" value="MITOCHONDRIAL IMPORT INNER MEMBRANE TRANSLOCASE SUBUNIT TIM17"/>
    <property type="match status" value="1"/>
</dbReference>
<keyword evidence="6" id="KW-0496">Mitochondrion</keyword>
<dbReference type="PANTHER" id="PTHR10485">
    <property type="entry name" value="MITOCHONDRIAL IMPORT INNER MEMBRANE TRANSLOCASE SUBUNIT TIM-17"/>
    <property type="match status" value="1"/>
</dbReference>
<evidence type="ECO:0000313" key="9">
    <source>
        <dbReference type="EMBL" id="GJN40924.1"/>
    </source>
</evidence>
<evidence type="ECO:0000256" key="1">
    <source>
        <dbReference type="ARBA" id="ARBA00004448"/>
    </source>
</evidence>
<feature type="region of interest" description="Disordered" evidence="8">
    <location>
        <begin position="153"/>
        <end position="195"/>
    </location>
</feature>
<evidence type="ECO:0000256" key="6">
    <source>
        <dbReference type="ARBA" id="ARBA00023128"/>
    </source>
</evidence>
<organism evidence="9 10">
    <name type="scientific">Eleusine coracana subsp. coracana</name>
    <dbReference type="NCBI Taxonomy" id="191504"/>
    <lineage>
        <taxon>Eukaryota</taxon>
        <taxon>Viridiplantae</taxon>
        <taxon>Streptophyta</taxon>
        <taxon>Embryophyta</taxon>
        <taxon>Tracheophyta</taxon>
        <taxon>Spermatophyta</taxon>
        <taxon>Magnoliopsida</taxon>
        <taxon>Liliopsida</taxon>
        <taxon>Poales</taxon>
        <taxon>Poaceae</taxon>
        <taxon>PACMAD clade</taxon>
        <taxon>Chloridoideae</taxon>
        <taxon>Cynodonteae</taxon>
        <taxon>Eleusininae</taxon>
        <taxon>Eleusine</taxon>
    </lineage>
</organism>
<keyword evidence="10" id="KW-1185">Reference proteome</keyword>
<keyword evidence="4" id="KW-0999">Mitochondrion inner membrane</keyword>
<dbReference type="Pfam" id="PF02466">
    <property type="entry name" value="Tim17"/>
    <property type="match status" value="1"/>
</dbReference>
<protein>
    <submittedName>
        <fullName evidence="9">Uncharacterized protein</fullName>
    </submittedName>
</protein>
<feature type="region of interest" description="Disordered" evidence="8">
    <location>
        <begin position="118"/>
        <end position="139"/>
    </location>
</feature>
<evidence type="ECO:0000256" key="4">
    <source>
        <dbReference type="ARBA" id="ARBA00022792"/>
    </source>
</evidence>